<gene>
    <name evidence="2" type="ORF">PAXRUDRAFT_32073</name>
</gene>
<organism evidence="2 3">
    <name type="scientific">Paxillus rubicundulus Ve08.2h10</name>
    <dbReference type="NCBI Taxonomy" id="930991"/>
    <lineage>
        <taxon>Eukaryota</taxon>
        <taxon>Fungi</taxon>
        <taxon>Dikarya</taxon>
        <taxon>Basidiomycota</taxon>
        <taxon>Agaricomycotina</taxon>
        <taxon>Agaricomycetes</taxon>
        <taxon>Agaricomycetidae</taxon>
        <taxon>Boletales</taxon>
        <taxon>Paxilineae</taxon>
        <taxon>Paxillaceae</taxon>
        <taxon>Paxillus</taxon>
    </lineage>
</organism>
<reference evidence="2 3" key="1">
    <citation type="submission" date="2014-04" db="EMBL/GenBank/DDBJ databases">
        <authorList>
            <consortium name="DOE Joint Genome Institute"/>
            <person name="Kuo A."/>
            <person name="Kohler A."/>
            <person name="Jargeat P."/>
            <person name="Nagy L.G."/>
            <person name="Floudas D."/>
            <person name="Copeland A."/>
            <person name="Barry K.W."/>
            <person name="Cichocki N."/>
            <person name="Veneault-Fourrey C."/>
            <person name="LaButti K."/>
            <person name="Lindquist E.A."/>
            <person name="Lipzen A."/>
            <person name="Lundell T."/>
            <person name="Morin E."/>
            <person name="Murat C."/>
            <person name="Sun H."/>
            <person name="Tunlid A."/>
            <person name="Henrissat B."/>
            <person name="Grigoriev I.V."/>
            <person name="Hibbett D.S."/>
            <person name="Martin F."/>
            <person name="Nordberg H.P."/>
            <person name="Cantor M.N."/>
            <person name="Hua S.X."/>
        </authorList>
    </citation>
    <scope>NUCLEOTIDE SEQUENCE [LARGE SCALE GENOMIC DNA]</scope>
    <source>
        <strain evidence="2 3">Ve08.2h10</strain>
    </source>
</reference>
<dbReference type="EMBL" id="KN824959">
    <property type="protein sequence ID" value="KIK96938.1"/>
    <property type="molecule type" value="Genomic_DNA"/>
</dbReference>
<proteinExistence type="predicted"/>
<dbReference type="Proteomes" id="UP000054538">
    <property type="component" value="Unassembled WGS sequence"/>
</dbReference>
<evidence type="ECO:0000313" key="3">
    <source>
        <dbReference type="Proteomes" id="UP000054538"/>
    </source>
</evidence>
<evidence type="ECO:0000313" key="2">
    <source>
        <dbReference type="EMBL" id="KIK96938.1"/>
    </source>
</evidence>
<dbReference type="STRING" id="930991.A0A0D0DT85"/>
<dbReference type="HOGENOM" id="CLU_045441_1_0_1"/>
<name>A0A0D0DT85_9AGAM</name>
<dbReference type="AlphaFoldDB" id="A0A0D0DT85"/>
<evidence type="ECO:0000256" key="1">
    <source>
        <dbReference type="SAM" id="MobiDB-lite"/>
    </source>
</evidence>
<reference evidence="3" key="2">
    <citation type="submission" date="2015-01" db="EMBL/GenBank/DDBJ databases">
        <title>Evolutionary Origins and Diversification of the Mycorrhizal Mutualists.</title>
        <authorList>
            <consortium name="DOE Joint Genome Institute"/>
            <consortium name="Mycorrhizal Genomics Consortium"/>
            <person name="Kohler A."/>
            <person name="Kuo A."/>
            <person name="Nagy L.G."/>
            <person name="Floudas D."/>
            <person name="Copeland A."/>
            <person name="Barry K.W."/>
            <person name="Cichocki N."/>
            <person name="Veneault-Fourrey C."/>
            <person name="LaButti K."/>
            <person name="Lindquist E.A."/>
            <person name="Lipzen A."/>
            <person name="Lundell T."/>
            <person name="Morin E."/>
            <person name="Murat C."/>
            <person name="Riley R."/>
            <person name="Ohm R."/>
            <person name="Sun H."/>
            <person name="Tunlid A."/>
            <person name="Henrissat B."/>
            <person name="Grigoriev I.V."/>
            <person name="Hibbett D.S."/>
            <person name="Martin F."/>
        </authorList>
    </citation>
    <scope>NUCLEOTIDE SEQUENCE [LARGE SCALE GENOMIC DNA]</scope>
    <source>
        <strain evidence="3">Ve08.2h10</strain>
    </source>
</reference>
<accession>A0A0D0DT85</accession>
<feature type="compositionally biased region" description="Basic residues" evidence="1">
    <location>
        <begin position="102"/>
        <end position="115"/>
    </location>
</feature>
<keyword evidence="3" id="KW-1185">Reference proteome</keyword>
<protein>
    <submittedName>
        <fullName evidence="2">Uncharacterized protein</fullName>
    </submittedName>
</protein>
<feature type="region of interest" description="Disordered" evidence="1">
    <location>
        <begin position="69"/>
        <end position="115"/>
    </location>
</feature>
<dbReference type="OrthoDB" id="2685032at2759"/>
<sequence length="177" mass="20119">MFSESQMRKAKAQCKSSNTFLCLSPDREFDTLKAQILQKIDEKLNPGMLTYDDYMIEWTIPRIQPSAMSLSSPADYNNEDDSRDGIGGPEDSNTSDSDCEHVKKKKKSKKHKKGKGVIENIAINEKIQNLQNCWMCSKPGCSSDHCFVHPEHPDHFSLGHEHLSVWAAAWVPFYIIN</sequence>
<dbReference type="InParanoid" id="A0A0D0DT85"/>